<feature type="signal peptide" evidence="8">
    <location>
        <begin position="1"/>
        <end position="22"/>
    </location>
</feature>
<comment type="function">
    <text evidence="8">Immune regulatory cytokine.</text>
</comment>
<evidence type="ECO:0000256" key="2">
    <source>
        <dbReference type="ARBA" id="ARBA00008813"/>
    </source>
</evidence>
<evidence type="ECO:0000256" key="1">
    <source>
        <dbReference type="ARBA" id="ARBA00004613"/>
    </source>
</evidence>
<dbReference type="Pfam" id="PF00726">
    <property type="entry name" value="IL10"/>
    <property type="match status" value="1"/>
</dbReference>
<dbReference type="InterPro" id="IPR009079">
    <property type="entry name" value="4_helix_cytokine-like_core"/>
</dbReference>
<reference evidence="9 10" key="1">
    <citation type="journal article" date="2019" name="Mol. Ecol. Resour.">
        <title>Chromosome-level genome assembly of Triplophysa tibetana, a fish adapted to the harsh high-altitude environment of the Tibetan Plateau.</title>
        <authorList>
            <person name="Yang X."/>
            <person name="Liu H."/>
            <person name="Ma Z."/>
            <person name="Zou Y."/>
            <person name="Zou M."/>
            <person name="Mao Y."/>
            <person name="Li X."/>
            <person name="Wang H."/>
            <person name="Chen T."/>
            <person name="Wang W."/>
            <person name="Yang R."/>
        </authorList>
    </citation>
    <scope>NUCLEOTIDE SEQUENCE [LARGE SCALE GENOMIC DNA]</scope>
    <source>
        <strain evidence="9">TTIB1903HZAU</strain>
        <tissue evidence="9">Muscle</tissue>
    </source>
</reference>
<proteinExistence type="inferred from homology"/>
<comment type="caution">
    <text evidence="9">The sequence shown here is derived from an EMBL/GenBank/DDBJ whole genome shotgun (WGS) entry which is preliminary data.</text>
</comment>
<keyword evidence="7" id="KW-1015">Disulfide bond</keyword>
<dbReference type="EMBL" id="SOYY01000019">
    <property type="protein sequence ID" value="KAA0707759.1"/>
    <property type="molecule type" value="Genomic_DNA"/>
</dbReference>
<dbReference type="GO" id="GO:0001817">
    <property type="term" value="P:regulation of cytokine production"/>
    <property type="evidence" value="ECO:0007669"/>
    <property type="project" value="UniProtKB-ARBA"/>
</dbReference>
<evidence type="ECO:0000256" key="3">
    <source>
        <dbReference type="ARBA" id="ARBA00011144"/>
    </source>
</evidence>
<comment type="subunit">
    <text evidence="3">Homodimer. Interacts with IL10RA and IL10RB.</text>
</comment>
<gene>
    <name evidence="9" type="ORF">E1301_Tti010482</name>
</gene>
<dbReference type="GO" id="GO:0005125">
    <property type="term" value="F:cytokine activity"/>
    <property type="evidence" value="ECO:0007669"/>
    <property type="project" value="UniProtKB-UniRule"/>
</dbReference>
<dbReference type="SMART" id="SM00188">
    <property type="entry name" value="IL10"/>
    <property type="match status" value="1"/>
</dbReference>
<dbReference type="GO" id="GO:0005615">
    <property type="term" value="C:extracellular space"/>
    <property type="evidence" value="ECO:0007669"/>
    <property type="project" value="UniProtKB-UniRule"/>
</dbReference>
<keyword evidence="4 8" id="KW-0202">Cytokine</keyword>
<dbReference type="Gene3D" id="1.20.1250.10">
    <property type="match status" value="1"/>
</dbReference>
<comment type="subcellular location">
    <subcellularLocation>
        <location evidence="1 8">Secreted</location>
    </subcellularLocation>
</comment>
<dbReference type="PANTHER" id="PTHR48482">
    <property type="entry name" value="INTERLEUKIN-19-RELATED"/>
    <property type="match status" value="1"/>
</dbReference>
<keyword evidence="5 8" id="KW-0964">Secreted</keyword>
<dbReference type="InterPro" id="IPR000098">
    <property type="entry name" value="IL-10"/>
</dbReference>
<evidence type="ECO:0000256" key="6">
    <source>
        <dbReference type="ARBA" id="ARBA00022729"/>
    </source>
</evidence>
<dbReference type="PRINTS" id="PR01294">
    <property type="entry name" value="INTRLEUKIN10"/>
</dbReference>
<accession>A0A5A9NFW1</accession>
<evidence type="ECO:0000256" key="5">
    <source>
        <dbReference type="ARBA" id="ARBA00022525"/>
    </source>
</evidence>
<evidence type="ECO:0000256" key="8">
    <source>
        <dbReference type="RuleBase" id="RU368043"/>
    </source>
</evidence>
<name>A0A5A9NFW1_9TELE</name>
<evidence type="ECO:0000313" key="9">
    <source>
        <dbReference type="EMBL" id="KAA0707759.1"/>
    </source>
</evidence>
<dbReference type="OrthoDB" id="9931894at2759"/>
<evidence type="ECO:0000256" key="4">
    <source>
        <dbReference type="ARBA" id="ARBA00022514"/>
    </source>
</evidence>
<protein>
    <recommendedName>
        <fullName evidence="8">Interleukin family protein</fullName>
    </recommendedName>
</protein>
<dbReference type="SUPFAM" id="SSF47266">
    <property type="entry name" value="4-helical cytokines"/>
    <property type="match status" value="1"/>
</dbReference>
<dbReference type="Proteomes" id="UP000324632">
    <property type="component" value="Chromosome 19"/>
</dbReference>
<organism evidence="9 10">
    <name type="scientific">Triplophysa tibetana</name>
    <dbReference type="NCBI Taxonomy" id="1572043"/>
    <lineage>
        <taxon>Eukaryota</taxon>
        <taxon>Metazoa</taxon>
        <taxon>Chordata</taxon>
        <taxon>Craniata</taxon>
        <taxon>Vertebrata</taxon>
        <taxon>Euteleostomi</taxon>
        <taxon>Actinopterygii</taxon>
        <taxon>Neopterygii</taxon>
        <taxon>Teleostei</taxon>
        <taxon>Ostariophysi</taxon>
        <taxon>Cypriniformes</taxon>
        <taxon>Nemacheilidae</taxon>
        <taxon>Triplophysa</taxon>
    </lineage>
</organism>
<evidence type="ECO:0000313" key="10">
    <source>
        <dbReference type="Proteomes" id="UP000324632"/>
    </source>
</evidence>
<evidence type="ECO:0000256" key="7">
    <source>
        <dbReference type="ARBA" id="ARBA00023157"/>
    </source>
</evidence>
<comment type="similarity">
    <text evidence="2 8">Belongs to the IL-10 family.</text>
</comment>
<keyword evidence="10" id="KW-1185">Reference proteome</keyword>
<dbReference type="InterPro" id="IPR020443">
    <property type="entry name" value="IL-10/19/20/24/26"/>
</dbReference>
<sequence length="178" mass="20321">MNFSGVIFSAVVLILLSDTATCKRDCKSECCSFVEGFPSRLKELRSSYKQIFKLYESNDDLEALLDNNMQKSINGPHGCHVVNDILHFYMETVLPTAMKDNNADIKSPIDSIGNIFKSLHRDMVKCRTYLSCHKVFDIASIKDSYEKMEDKGNNKAMGELDLLFKYIEQYVASKRGRH</sequence>
<dbReference type="PANTHER" id="PTHR48482:SF5">
    <property type="entry name" value="INTERLEUKIN-10"/>
    <property type="match status" value="1"/>
</dbReference>
<dbReference type="GO" id="GO:0006955">
    <property type="term" value="P:immune response"/>
    <property type="evidence" value="ECO:0007669"/>
    <property type="project" value="InterPro"/>
</dbReference>
<dbReference type="AlphaFoldDB" id="A0A5A9NFW1"/>
<keyword evidence="6 8" id="KW-0732">Signal</keyword>
<feature type="chain" id="PRO_5031604511" description="Interleukin family protein" evidence="8">
    <location>
        <begin position="23"/>
        <end position="178"/>
    </location>
</feature>